<accession>A0A814BI79</accession>
<keyword evidence="8" id="KW-0804">Transcription</keyword>
<dbReference type="OrthoDB" id="10265389at2759"/>
<dbReference type="EMBL" id="CAJNON010000117">
    <property type="protein sequence ID" value="CAF0990679.1"/>
    <property type="molecule type" value="Genomic_DNA"/>
</dbReference>
<name>A0A814BI79_9BILA</name>
<evidence type="ECO:0000256" key="5">
    <source>
        <dbReference type="ARBA" id="ARBA00022490"/>
    </source>
</evidence>
<dbReference type="Proteomes" id="UP000663891">
    <property type="component" value="Unassembled WGS sequence"/>
</dbReference>
<evidence type="ECO:0000256" key="7">
    <source>
        <dbReference type="ARBA" id="ARBA00023158"/>
    </source>
</evidence>
<evidence type="ECO:0000313" key="12">
    <source>
        <dbReference type="EMBL" id="CAF3665468.1"/>
    </source>
</evidence>
<comment type="caution">
    <text evidence="10">The sequence shown here is derived from an EMBL/GenBank/DDBJ whole genome shotgun (WGS) entry which is preliminary data.</text>
</comment>
<sequence>MSLSSKYINFILNLLNEDVCGSAFTFEQISIGFQAEILKTDYLRVANALILLLQNRDLTPIIQQRLIIYYLFIEMYKTEQQSIYTNTFAPIFLSVLQSNNENLAKTQKHFHWIISPVTKYERLFVSLLLNNQRDLINKKTPSQFLQTDLSFHDDKIHKELQQQLKEKIYERKQQLPALVQCHLPAVIDDPEINIYGFDTLIGGPNYRSNSSEQTIEQLLLNNVMEQTIHPEYLRLVPPLHECTIDELVWLPPLLSFDDNNTSLYAWDDLMCTSNTISFEIRQLIDKAYQGAINLQQQQKILDELNNNSELIHHIGLTPAKLPLLVENNPLISINCLLKLISSDQMTEYLQVLVHMNMSLHSMEVVNRLSTSIPLPREFLHLYISTCIKTCDQTKDKYLQSRFVRLVSVFIQSLIRNKAIDIKDLFVEVQNFCITFRSIKEASALFGLLKTFESRNDETNDTTTVLTVNEE</sequence>
<evidence type="ECO:0000256" key="8">
    <source>
        <dbReference type="ARBA" id="ARBA00023163"/>
    </source>
</evidence>
<evidence type="ECO:0000313" key="10">
    <source>
        <dbReference type="EMBL" id="CAF0926989.1"/>
    </source>
</evidence>
<evidence type="ECO:0000256" key="1">
    <source>
        <dbReference type="ARBA" id="ARBA00004123"/>
    </source>
</evidence>
<organism evidence="10 13">
    <name type="scientific">Adineta steineri</name>
    <dbReference type="NCBI Taxonomy" id="433720"/>
    <lineage>
        <taxon>Eukaryota</taxon>
        <taxon>Metazoa</taxon>
        <taxon>Spiralia</taxon>
        <taxon>Gnathifera</taxon>
        <taxon>Rotifera</taxon>
        <taxon>Eurotatoria</taxon>
        <taxon>Bdelloidea</taxon>
        <taxon>Adinetida</taxon>
        <taxon>Adinetidae</taxon>
        <taxon>Adineta</taxon>
    </lineage>
</organism>
<proteinExistence type="inferred from homology"/>
<comment type="subcellular location">
    <subcellularLocation>
        <location evidence="2">Cytoplasm</location>
    </subcellularLocation>
    <subcellularLocation>
        <location evidence="1">Nucleus</location>
    </subcellularLocation>
</comment>
<dbReference type="PANTHER" id="PTHR15975">
    <property type="entry name" value="CCR4-NOT TRANSCRIPTION COMPLEX SUBUNIT 11"/>
    <property type="match status" value="1"/>
</dbReference>
<reference evidence="10" key="1">
    <citation type="submission" date="2021-02" db="EMBL/GenBank/DDBJ databases">
        <authorList>
            <person name="Nowell W R."/>
        </authorList>
    </citation>
    <scope>NUCLEOTIDE SEQUENCE</scope>
</reference>
<protein>
    <recommendedName>
        <fullName evidence="4">CCR4-NOT transcription complex subunit 11</fullName>
    </recommendedName>
</protein>
<gene>
    <name evidence="10" type="ORF">IZO911_LOCUS13647</name>
    <name evidence="12" type="ORF">KXQ929_LOCUS8607</name>
    <name evidence="11" type="ORF">VCS650_LOCUS14180</name>
</gene>
<dbReference type="InterPro" id="IPR019312">
    <property type="entry name" value="CNOT11"/>
</dbReference>
<evidence type="ECO:0000313" key="13">
    <source>
        <dbReference type="Proteomes" id="UP000663860"/>
    </source>
</evidence>
<dbReference type="GO" id="GO:0005737">
    <property type="term" value="C:cytoplasm"/>
    <property type="evidence" value="ECO:0007669"/>
    <property type="project" value="UniProtKB-SubCell"/>
</dbReference>
<dbReference type="GO" id="GO:0005634">
    <property type="term" value="C:nucleus"/>
    <property type="evidence" value="ECO:0007669"/>
    <property type="project" value="UniProtKB-SubCell"/>
</dbReference>
<dbReference type="Proteomes" id="UP000663860">
    <property type="component" value="Unassembled WGS sequence"/>
</dbReference>
<dbReference type="EMBL" id="CAJNOE010000110">
    <property type="protein sequence ID" value="CAF0926989.1"/>
    <property type="molecule type" value="Genomic_DNA"/>
</dbReference>
<keyword evidence="9" id="KW-0539">Nucleus</keyword>
<evidence type="ECO:0000256" key="2">
    <source>
        <dbReference type="ARBA" id="ARBA00004496"/>
    </source>
</evidence>
<dbReference type="AlphaFoldDB" id="A0A814BI79"/>
<dbReference type="Pfam" id="PF10155">
    <property type="entry name" value="CNOT11"/>
    <property type="match status" value="1"/>
</dbReference>
<keyword evidence="7" id="KW-0943">RNA-mediated gene silencing</keyword>
<keyword evidence="5" id="KW-0963">Cytoplasm</keyword>
<dbReference type="GO" id="GO:0030014">
    <property type="term" value="C:CCR4-NOT complex"/>
    <property type="evidence" value="ECO:0007669"/>
    <property type="project" value="InterPro"/>
</dbReference>
<evidence type="ECO:0000256" key="9">
    <source>
        <dbReference type="ARBA" id="ARBA00023242"/>
    </source>
</evidence>
<comment type="similarity">
    <text evidence="3">Belongs to the CNOT11 family.</text>
</comment>
<evidence type="ECO:0000256" key="3">
    <source>
        <dbReference type="ARBA" id="ARBA00008030"/>
    </source>
</evidence>
<dbReference type="Proteomes" id="UP000663868">
    <property type="component" value="Unassembled WGS sequence"/>
</dbReference>
<evidence type="ECO:0000313" key="11">
    <source>
        <dbReference type="EMBL" id="CAF0990679.1"/>
    </source>
</evidence>
<evidence type="ECO:0000256" key="4">
    <source>
        <dbReference type="ARBA" id="ARBA00014872"/>
    </source>
</evidence>
<dbReference type="GO" id="GO:0031047">
    <property type="term" value="P:regulatory ncRNA-mediated gene silencing"/>
    <property type="evidence" value="ECO:0007669"/>
    <property type="project" value="UniProtKB-KW"/>
</dbReference>
<dbReference type="EMBL" id="CAJOBB010000377">
    <property type="protein sequence ID" value="CAF3665468.1"/>
    <property type="molecule type" value="Genomic_DNA"/>
</dbReference>
<dbReference type="PANTHER" id="PTHR15975:SF0">
    <property type="entry name" value="CCR4-NOT TRANSCRIPTION COMPLEX SUBUNIT 11"/>
    <property type="match status" value="1"/>
</dbReference>
<keyword evidence="6" id="KW-0805">Transcription regulation</keyword>
<evidence type="ECO:0000256" key="6">
    <source>
        <dbReference type="ARBA" id="ARBA00023015"/>
    </source>
</evidence>